<protein>
    <submittedName>
        <fullName evidence="1">Uncharacterized protein</fullName>
    </submittedName>
</protein>
<keyword evidence="2" id="KW-1185">Reference proteome</keyword>
<name>A0ABV0YSE6_9TELE</name>
<evidence type="ECO:0000313" key="2">
    <source>
        <dbReference type="Proteomes" id="UP001469553"/>
    </source>
</evidence>
<proteinExistence type="predicted"/>
<reference evidence="1 2" key="1">
    <citation type="submission" date="2021-06" db="EMBL/GenBank/DDBJ databases">
        <authorList>
            <person name="Palmer J.M."/>
        </authorList>
    </citation>
    <scope>NUCLEOTIDE SEQUENCE [LARGE SCALE GENOMIC DNA]</scope>
    <source>
        <strain evidence="1 2">AS_MEX2019</strain>
        <tissue evidence="1">Muscle</tissue>
    </source>
</reference>
<sequence>MAICLKISYVEQVAVEPSKTKPGLQEVMENTCRETPEELSWTPSNPVRECLRSGKLHFLAICVSFGFDPSLDMSVHKLYFHTGSSSWFPIVPCFIIYIYCVRHELGVLLPLSFQFN</sequence>
<gene>
    <name evidence="1" type="ORF">AMECASPLE_026742</name>
</gene>
<dbReference type="EMBL" id="JAHRIP010040385">
    <property type="protein sequence ID" value="MEQ2296646.1"/>
    <property type="molecule type" value="Genomic_DNA"/>
</dbReference>
<accession>A0ABV0YSE6</accession>
<comment type="caution">
    <text evidence="1">The sequence shown here is derived from an EMBL/GenBank/DDBJ whole genome shotgun (WGS) entry which is preliminary data.</text>
</comment>
<organism evidence="1 2">
    <name type="scientific">Ameca splendens</name>
    <dbReference type="NCBI Taxonomy" id="208324"/>
    <lineage>
        <taxon>Eukaryota</taxon>
        <taxon>Metazoa</taxon>
        <taxon>Chordata</taxon>
        <taxon>Craniata</taxon>
        <taxon>Vertebrata</taxon>
        <taxon>Euteleostomi</taxon>
        <taxon>Actinopterygii</taxon>
        <taxon>Neopterygii</taxon>
        <taxon>Teleostei</taxon>
        <taxon>Neoteleostei</taxon>
        <taxon>Acanthomorphata</taxon>
        <taxon>Ovalentaria</taxon>
        <taxon>Atherinomorphae</taxon>
        <taxon>Cyprinodontiformes</taxon>
        <taxon>Goodeidae</taxon>
        <taxon>Ameca</taxon>
    </lineage>
</organism>
<dbReference type="Proteomes" id="UP001469553">
    <property type="component" value="Unassembled WGS sequence"/>
</dbReference>
<evidence type="ECO:0000313" key="1">
    <source>
        <dbReference type="EMBL" id="MEQ2296646.1"/>
    </source>
</evidence>